<organism evidence="1 2">
    <name type="scientific">Friedmanniomyces endolithicus</name>
    <dbReference type="NCBI Taxonomy" id="329885"/>
    <lineage>
        <taxon>Eukaryota</taxon>
        <taxon>Fungi</taxon>
        <taxon>Dikarya</taxon>
        <taxon>Ascomycota</taxon>
        <taxon>Pezizomycotina</taxon>
        <taxon>Dothideomycetes</taxon>
        <taxon>Dothideomycetidae</taxon>
        <taxon>Mycosphaerellales</taxon>
        <taxon>Teratosphaeriaceae</taxon>
        <taxon>Friedmanniomyces</taxon>
    </lineage>
</organism>
<keyword evidence="2" id="KW-1185">Reference proteome</keyword>
<protein>
    <submittedName>
        <fullName evidence="1">Uncharacterized protein</fullName>
    </submittedName>
</protein>
<sequence length="201" mass="22482">MTPPQDKLEANVPLMTDDEQPFPLLSLPPELWAKIGKEVINATPKVRGWPFAKRIELSGSYHLDASKTLCPPAITHTCRVLRAELLPRFYASCIRFNFYFPPDSLDGPIPQNLLSSPITKDKCAWLRFIGPAGRRCLTEVAFCCDPSRLPVGLRELRALFGSESGPFGVELSNAPKEAEYAYECAEILEMYGRSIHPLVFT</sequence>
<reference evidence="1" key="1">
    <citation type="submission" date="2023-06" db="EMBL/GenBank/DDBJ databases">
        <title>Black Yeasts Isolated from many extreme environments.</title>
        <authorList>
            <person name="Coleine C."/>
            <person name="Stajich J.E."/>
            <person name="Selbmann L."/>
        </authorList>
    </citation>
    <scope>NUCLEOTIDE SEQUENCE</scope>
    <source>
        <strain evidence="1">CCFEE 5200</strain>
    </source>
</reference>
<accession>A0AAN6K5M0</accession>
<dbReference type="Proteomes" id="UP001175353">
    <property type="component" value="Unassembled WGS sequence"/>
</dbReference>
<evidence type="ECO:0000313" key="2">
    <source>
        <dbReference type="Proteomes" id="UP001175353"/>
    </source>
</evidence>
<comment type="caution">
    <text evidence="1">The sequence shown here is derived from an EMBL/GenBank/DDBJ whole genome shotgun (WGS) entry which is preliminary data.</text>
</comment>
<dbReference type="EMBL" id="JAUJLE010000235">
    <property type="protein sequence ID" value="KAK0966074.1"/>
    <property type="molecule type" value="Genomic_DNA"/>
</dbReference>
<gene>
    <name evidence="1" type="ORF">LTR91_017691</name>
</gene>
<evidence type="ECO:0000313" key="1">
    <source>
        <dbReference type="EMBL" id="KAK0966074.1"/>
    </source>
</evidence>
<name>A0AAN6K5M0_9PEZI</name>
<dbReference type="AlphaFoldDB" id="A0AAN6K5M0"/>
<proteinExistence type="predicted"/>